<dbReference type="GO" id="GO:0032040">
    <property type="term" value="C:small-subunit processome"/>
    <property type="evidence" value="ECO:0007669"/>
    <property type="project" value="TreeGrafter"/>
</dbReference>
<dbReference type="InterPro" id="IPR036322">
    <property type="entry name" value="WD40_repeat_dom_sf"/>
</dbReference>
<dbReference type="AlphaFoldDB" id="J9FAK0"/>
<feature type="transmembrane region" description="Helical" evidence="7">
    <location>
        <begin position="702"/>
        <end position="723"/>
    </location>
</feature>
<dbReference type="InterPro" id="IPR019775">
    <property type="entry name" value="WD40_repeat_CS"/>
</dbReference>
<dbReference type="PROSITE" id="PS00678">
    <property type="entry name" value="WD_REPEATS_1"/>
    <property type="match status" value="1"/>
</dbReference>
<dbReference type="GO" id="GO:0000462">
    <property type="term" value="P:maturation of SSU-rRNA from tricistronic rRNA transcript (SSU-rRNA, 5.8S rRNA, LSU-rRNA)"/>
    <property type="evidence" value="ECO:0007669"/>
    <property type="project" value="TreeGrafter"/>
</dbReference>
<dbReference type="SUPFAM" id="SSF50978">
    <property type="entry name" value="WD40 repeat-like"/>
    <property type="match status" value="1"/>
</dbReference>
<evidence type="ECO:0000259" key="8">
    <source>
        <dbReference type="SMART" id="SM01033"/>
    </source>
</evidence>
<keyword evidence="4" id="KW-0677">Repeat</keyword>
<feature type="transmembrane region" description="Helical" evidence="7">
    <location>
        <begin position="637"/>
        <end position="656"/>
    </location>
</feature>
<evidence type="ECO:0000256" key="7">
    <source>
        <dbReference type="SAM" id="Phobius"/>
    </source>
</evidence>
<evidence type="ECO:0000256" key="4">
    <source>
        <dbReference type="ARBA" id="ARBA00022737"/>
    </source>
</evidence>
<reference evidence="10" key="1">
    <citation type="submission" date="2012-08" db="EMBL/GenBank/DDBJ databases">
        <title>The Genome Sequence of Wuchereria bancrofti.</title>
        <authorList>
            <person name="Nutman T.B."/>
            <person name="Fink D.L."/>
            <person name="Russ C."/>
            <person name="Young S."/>
            <person name="Zeng Q."/>
            <person name="Koehrsen M."/>
            <person name="Alvarado L."/>
            <person name="Berlin A."/>
            <person name="Chapman S.B."/>
            <person name="Chen Z."/>
            <person name="Freedman E."/>
            <person name="Gellesch M."/>
            <person name="Goldberg J."/>
            <person name="Griggs A."/>
            <person name="Gujja S."/>
            <person name="Heilman E.R."/>
            <person name="Heiman D."/>
            <person name="Hepburn T."/>
            <person name="Howarth C."/>
            <person name="Jen D."/>
            <person name="Larson L."/>
            <person name="Lewis B."/>
            <person name="Mehta T."/>
            <person name="Park D."/>
            <person name="Pearson M."/>
            <person name="Roberts A."/>
            <person name="Saif S."/>
            <person name="Shea T."/>
            <person name="Shenoy N."/>
            <person name="Sisk P."/>
            <person name="Stolte C."/>
            <person name="Sykes S."/>
            <person name="Walk T."/>
            <person name="White J."/>
            <person name="Yandava C."/>
            <person name="Haas B."/>
            <person name="Henn M.R."/>
            <person name="Nusbaum C."/>
            <person name="Birren B."/>
        </authorList>
    </citation>
    <scope>NUCLEOTIDE SEQUENCE [LARGE SCALE GENOMIC DNA]</scope>
    <source>
        <strain evidence="10">NA</strain>
    </source>
</reference>
<dbReference type="InterPro" id="IPR040315">
    <property type="entry name" value="WDR46/Utp7"/>
</dbReference>
<dbReference type="InterPro" id="IPR001680">
    <property type="entry name" value="WD40_rpt"/>
</dbReference>
<evidence type="ECO:0000256" key="3">
    <source>
        <dbReference type="ARBA" id="ARBA00022574"/>
    </source>
</evidence>
<evidence type="ECO:0000313" key="10">
    <source>
        <dbReference type="Proteomes" id="UP000004810"/>
    </source>
</evidence>
<dbReference type="GO" id="GO:0030686">
    <property type="term" value="C:90S preribosome"/>
    <property type="evidence" value="ECO:0007669"/>
    <property type="project" value="TreeGrafter"/>
</dbReference>
<name>J9FAK0_WUCBA</name>
<keyword evidence="3 6" id="KW-0853">WD repeat</keyword>
<comment type="caution">
    <text evidence="9">The sequence shown here is derived from an EMBL/GenBank/DDBJ whole genome shotgun (WGS) entry which is preliminary data.</text>
</comment>
<protein>
    <recommendedName>
        <fullName evidence="8">BING4 C-terminal domain-containing protein</fullName>
    </recommendedName>
</protein>
<dbReference type="InterPro" id="IPR015943">
    <property type="entry name" value="WD40/YVTN_repeat-like_dom_sf"/>
</dbReference>
<keyword evidence="7" id="KW-0812">Transmembrane</keyword>
<comment type="subcellular location">
    <subcellularLocation>
        <location evidence="1">Nucleus</location>
        <location evidence="1">Nucleolus</location>
    </subcellularLocation>
</comment>
<gene>
    <name evidence="9" type="ORF">WUBG_02528</name>
</gene>
<dbReference type="Gene3D" id="2.130.10.10">
    <property type="entry name" value="YVTN repeat-like/Quinoprotein amine dehydrogenase"/>
    <property type="match status" value="1"/>
</dbReference>
<dbReference type="InterPro" id="IPR012952">
    <property type="entry name" value="BING4_C_dom"/>
</dbReference>
<feature type="transmembrane region" description="Helical" evidence="7">
    <location>
        <begin position="552"/>
        <end position="577"/>
    </location>
</feature>
<dbReference type="PANTHER" id="PTHR14085:SF3">
    <property type="entry name" value="WD REPEAT-CONTAINING PROTEIN 46"/>
    <property type="match status" value="1"/>
</dbReference>
<dbReference type="Pfam" id="PF08149">
    <property type="entry name" value="BING4CT"/>
    <property type="match status" value="1"/>
</dbReference>
<dbReference type="Proteomes" id="UP000004810">
    <property type="component" value="Unassembled WGS sequence"/>
</dbReference>
<dbReference type="Pfam" id="PF00400">
    <property type="entry name" value="WD40"/>
    <property type="match status" value="1"/>
</dbReference>
<evidence type="ECO:0000256" key="1">
    <source>
        <dbReference type="ARBA" id="ARBA00004604"/>
    </source>
</evidence>
<keyword evidence="2" id="KW-0698">rRNA processing</keyword>
<dbReference type="InterPro" id="IPR032816">
    <property type="entry name" value="VTT_dom"/>
</dbReference>
<feature type="transmembrane region" description="Helical" evidence="7">
    <location>
        <begin position="668"/>
        <end position="690"/>
    </location>
</feature>
<keyword evidence="7" id="KW-0472">Membrane</keyword>
<dbReference type="SMART" id="SM00320">
    <property type="entry name" value="WD40"/>
    <property type="match status" value="3"/>
</dbReference>
<organism evidence="9 10">
    <name type="scientific">Wuchereria bancrofti</name>
    <dbReference type="NCBI Taxonomy" id="6293"/>
    <lineage>
        <taxon>Eukaryota</taxon>
        <taxon>Metazoa</taxon>
        <taxon>Ecdysozoa</taxon>
        <taxon>Nematoda</taxon>
        <taxon>Chromadorea</taxon>
        <taxon>Rhabditida</taxon>
        <taxon>Spirurina</taxon>
        <taxon>Spiruromorpha</taxon>
        <taxon>Filarioidea</taxon>
        <taxon>Onchocercidae</taxon>
        <taxon>Wuchereria</taxon>
    </lineage>
</organism>
<dbReference type="SMART" id="SM01033">
    <property type="entry name" value="BING4CT"/>
    <property type="match status" value="1"/>
</dbReference>
<evidence type="ECO:0000256" key="5">
    <source>
        <dbReference type="ARBA" id="ARBA00023242"/>
    </source>
</evidence>
<evidence type="ECO:0000313" key="9">
    <source>
        <dbReference type="EMBL" id="EJW86557.1"/>
    </source>
</evidence>
<keyword evidence="5" id="KW-0539">Nucleus</keyword>
<accession>J9FAK0</accession>
<feature type="transmembrane region" description="Helical" evidence="7">
    <location>
        <begin position="583"/>
        <end position="609"/>
    </location>
</feature>
<dbReference type="EMBL" id="ADBV01000684">
    <property type="protein sequence ID" value="EJW86557.1"/>
    <property type="molecule type" value="Genomic_DNA"/>
</dbReference>
<evidence type="ECO:0000256" key="6">
    <source>
        <dbReference type="PROSITE-ProRule" id="PRU00221"/>
    </source>
</evidence>
<dbReference type="PANTHER" id="PTHR14085">
    <property type="entry name" value="WD-REPEAT PROTEIN BING4"/>
    <property type="match status" value="1"/>
</dbReference>
<keyword evidence="7" id="KW-1133">Transmembrane helix</keyword>
<sequence>MNNLQENVKTGFHKAKLETKRKRFLERTREIARAEILNSEHEGFLAGDDGELTYTIKQKDICNAVDIASASKHFDLRLERFGPYRANYIGNGRHLLIGGKRGHVAAFDWLTKTLRCEMNVMEGVRDVRWLHVETMFAVAQKRWTHIYDNTGVELHCLKNLHDVKRLEFLPRHFLLVAGSSTSFLHYLDVSMGKMVQSFPTKQGPLDVMTQNPNNAIIHTGHGNGTVQLWSPNVKEPLIKMLAHPCSVRGIAVENNYMATTGLDRKLRIWDVRNYKQLCAYTLPFGLAEVSFSQRYVIACSVGNQIQIFNDAHLGTTTAPYMSHQCTGIVCSLQFCPYEDVLGVGHQHGFTSLLVPGSGEPNFNALLTNPYESRTQRREREVKQLLDKIQPELITLDTTEIVQVNTDLLEKENERLKLLLHTKPREVKFKPGNKKKGRGSAVRKEQIKQGVQSEQRFVINEARKKLEEEFLAKETMKVEDSQKTVLDSVCCLYCLFLLKFEFADEGHCFVLEDLACEILKKKSDERVDFKLPKDLTQAKRLGLVLSKYKDKHYYTVLFGISTVYIMLQSLAIPGSIFLTVLSGYLFPFPIALCLVCTCSACGAQICYFFARLFGRERIMAFAPEKISKWRNEISDFDSLFYFIIFLRITPVLPNWLINLASPIFDVPVSAFFFGTFLGVAPPSCIYIQAGATLQKLTHVGAAWSWNAILLVAFTALLSLVPIFYKRINKNDGIFNKSKNIKNS</sequence>
<feature type="repeat" description="WD" evidence="6">
    <location>
        <begin position="240"/>
        <end position="279"/>
    </location>
</feature>
<proteinExistence type="predicted"/>
<evidence type="ECO:0000256" key="2">
    <source>
        <dbReference type="ARBA" id="ARBA00022552"/>
    </source>
</evidence>
<dbReference type="FunFam" id="2.130.10.10:FF:000378">
    <property type="entry name" value="U3 small nucleolar RNA-associated protein 7"/>
    <property type="match status" value="1"/>
</dbReference>
<dbReference type="PROSITE" id="PS50082">
    <property type="entry name" value="WD_REPEATS_2"/>
    <property type="match status" value="1"/>
</dbReference>
<feature type="domain" description="BING4 C-terminal" evidence="8">
    <location>
        <begin position="319"/>
        <end position="397"/>
    </location>
</feature>
<dbReference type="Pfam" id="PF09335">
    <property type="entry name" value="VTT_dom"/>
    <property type="match status" value="1"/>
</dbReference>